<feature type="transmembrane region" description="Helical" evidence="6">
    <location>
        <begin position="277"/>
        <end position="295"/>
    </location>
</feature>
<comment type="caution">
    <text evidence="7">The sequence shown here is derived from an EMBL/GenBank/DDBJ whole genome shotgun (WGS) entry which is preliminary data.</text>
</comment>
<feature type="transmembrane region" description="Helical" evidence="6">
    <location>
        <begin position="169"/>
        <end position="187"/>
    </location>
</feature>
<evidence type="ECO:0000256" key="3">
    <source>
        <dbReference type="ARBA" id="ARBA00022692"/>
    </source>
</evidence>
<organism evidence="7 8">
    <name type="scientific">Granulicella mallensis</name>
    <dbReference type="NCBI Taxonomy" id="940614"/>
    <lineage>
        <taxon>Bacteria</taxon>
        <taxon>Pseudomonadati</taxon>
        <taxon>Acidobacteriota</taxon>
        <taxon>Terriglobia</taxon>
        <taxon>Terriglobales</taxon>
        <taxon>Acidobacteriaceae</taxon>
        <taxon>Granulicella</taxon>
    </lineage>
</organism>
<evidence type="ECO:0000313" key="7">
    <source>
        <dbReference type="EMBL" id="MBB5066058.1"/>
    </source>
</evidence>
<proteinExistence type="inferred from homology"/>
<gene>
    <name evidence="7" type="ORF">HDF15_004430</name>
</gene>
<feature type="transmembrane region" description="Helical" evidence="6">
    <location>
        <begin position="38"/>
        <end position="58"/>
    </location>
</feature>
<feature type="transmembrane region" description="Helical" evidence="6">
    <location>
        <begin position="6"/>
        <end position="26"/>
    </location>
</feature>
<comment type="subcellular location">
    <subcellularLocation>
        <location evidence="1">Membrane</location>
        <topology evidence="1">Multi-pass membrane protein</topology>
    </subcellularLocation>
</comment>
<keyword evidence="3 6" id="KW-0812">Transmembrane</keyword>
<dbReference type="GO" id="GO:0016020">
    <property type="term" value="C:membrane"/>
    <property type="evidence" value="ECO:0007669"/>
    <property type="project" value="UniProtKB-SubCell"/>
</dbReference>
<dbReference type="AlphaFoldDB" id="A0A7W7ZUM8"/>
<reference evidence="7 8" key="1">
    <citation type="submission" date="2020-08" db="EMBL/GenBank/DDBJ databases">
        <title>Genomic Encyclopedia of Type Strains, Phase IV (KMG-V): Genome sequencing to study the core and pangenomes of soil and plant-associated prokaryotes.</title>
        <authorList>
            <person name="Whitman W."/>
        </authorList>
    </citation>
    <scope>NUCLEOTIDE SEQUENCE [LARGE SCALE GENOMIC DNA]</scope>
    <source>
        <strain evidence="7 8">X5P3</strain>
    </source>
</reference>
<dbReference type="Pfam" id="PF07168">
    <property type="entry name" value="Ureide_permease"/>
    <property type="match status" value="1"/>
</dbReference>
<evidence type="ECO:0000256" key="2">
    <source>
        <dbReference type="ARBA" id="ARBA00006117"/>
    </source>
</evidence>
<feature type="transmembrane region" description="Helical" evidence="6">
    <location>
        <begin position="78"/>
        <end position="99"/>
    </location>
</feature>
<dbReference type="InterPro" id="IPR010651">
    <property type="entry name" value="Sugar_transport"/>
</dbReference>
<dbReference type="PANTHER" id="PTHR16119">
    <property type="entry name" value="TRANSMEMBRANE PROTEIN 144"/>
    <property type="match status" value="1"/>
</dbReference>
<evidence type="ECO:0000256" key="5">
    <source>
        <dbReference type="ARBA" id="ARBA00023136"/>
    </source>
</evidence>
<dbReference type="Proteomes" id="UP000584867">
    <property type="component" value="Unassembled WGS sequence"/>
</dbReference>
<keyword evidence="4 6" id="KW-1133">Transmembrane helix</keyword>
<feature type="transmembrane region" description="Helical" evidence="6">
    <location>
        <begin position="106"/>
        <end position="128"/>
    </location>
</feature>
<dbReference type="GO" id="GO:0015144">
    <property type="term" value="F:carbohydrate transmembrane transporter activity"/>
    <property type="evidence" value="ECO:0007669"/>
    <property type="project" value="InterPro"/>
</dbReference>
<evidence type="ECO:0000256" key="4">
    <source>
        <dbReference type="ARBA" id="ARBA00022989"/>
    </source>
</evidence>
<evidence type="ECO:0000256" key="1">
    <source>
        <dbReference type="ARBA" id="ARBA00004141"/>
    </source>
</evidence>
<name>A0A7W7ZUM8_9BACT</name>
<feature type="transmembrane region" description="Helical" evidence="6">
    <location>
        <begin position="243"/>
        <end position="265"/>
    </location>
</feature>
<feature type="transmembrane region" description="Helical" evidence="6">
    <location>
        <begin position="134"/>
        <end position="157"/>
    </location>
</feature>
<dbReference type="PANTHER" id="PTHR16119:SF17">
    <property type="entry name" value="TRANSMEMBRANE PROTEIN 144"/>
    <property type="match status" value="1"/>
</dbReference>
<feature type="transmembrane region" description="Helical" evidence="6">
    <location>
        <begin position="199"/>
        <end position="222"/>
    </location>
</feature>
<dbReference type="RefSeq" id="WP_184259293.1">
    <property type="nucleotide sequence ID" value="NZ_JACHIO010000023.1"/>
</dbReference>
<accession>A0A7W7ZUM8</accession>
<evidence type="ECO:0000313" key="8">
    <source>
        <dbReference type="Proteomes" id="UP000584867"/>
    </source>
</evidence>
<keyword evidence="5 6" id="KW-0472">Membrane</keyword>
<feature type="transmembrane region" description="Helical" evidence="6">
    <location>
        <begin position="307"/>
        <end position="330"/>
    </location>
</feature>
<evidence type="ECO:0000256" key="6">
    <source>
        <dbReference type="SAM" id="Phobius"/>
    </source>
</evidence>
<protein>
    <submittedName>
        <fullName evidence="7">Glucose uptake protein</fullName>
    </submittedName>
</protein>
<dbReference type="EMBL" id="JACHIO010000023">
    <property type="protein sequence ID" value="MBB5066058.1"/>
    <property type="molecule type" value="Genomic_DNA"/>
</dbReference>
<dbReference type="InterPro" id="IPR009834">
    <property type="entry name" value="Ureide_permease"/>
</dbReference>
<sequence length="332" mass="35393">MYQPEIYASTLFFMLVSMSCWGSWANTMKLCPGYRFQLFYWDYVVGLLVGAVLWGLTLGSTGQVGVAFLADLKQVHPYHLGMALLGGVIFNLANLLLVAAIDIAGLAVAFPVGIGLALVIGAISNYVINPAGNPLLLFGGIAFVVAAIVMDAMAYRLREKSRKSAGTKGILLSLLSGVLMGSFYPFVSKAMFTPGASGPYAVAFFFVVGVALCAIPTNYLLMRKPIDGQAAVDFSGFLSAPKSWHLWGILGGVIWCTGAIFNFVASRTHFVGPAVSYSIGQGATMVSAAWGVFVWREFAGTSSRIKMLLGFMFLFFLLGLGAIAAAPLFAHN</sequence>
<comment type="similarity">
    <text evidence="2">Belongs to the GRP transporter (TC 2.A.7.5) family.</text>
</comment>